<dbReference type="SUPFAM" id="SSF48498">
    <property type="entry name" value="Tetracyclin repressor-like, C-terminal domain"/>
    <property type="match status" value="1"/>
</dbReference>
<protein>
    <submittedName>
        <fullName evidence="4">TetR/AcrR family transcriptional regulator</fullName>
    </submittedName>
</protein>
<feature type="DNA-binding region" description="H-T-H motif" evidence="2">
    <location>
        <begin position="35"/>
        <end position="54"/>
    </location>
</feature>
<dbReference type="Gene3D" id="1.10.357.10">
    <property type="entry name" value="Tetracycline Repressor, domain 2"/>
    <property type="match status" value="1"/>
</dbReference>
<dbReference type="InterPro" id="IPR001647">
    <property type="entry name" value="HTH_TetR"/>
</dbReference>
<accession>F9DQW5</accession>
<dbReference type="PANTHER" id="PTHR43479">
    <property type="entry name" value="ACREF/ENVCD OPERON REPRESSOR-RELATED"/>
    <property type="match status" value="1"/>
</dbReference>
<evidence type="ECO:0000256" key="2">
    <source>
        <dbReference type="PROSITE-ProRule" id="PRU00335"/>
    </source>
</evidence>
<evidence type="ECO:0000313" key="4">
    <source>
        <dbReference type="EMBL" id="EGQ26804.1"/>
    </source>
</evidence>
<name>F9DQW5_9BACL</name>
<comment type="caution">
    <text evidence="4">The sequence shown here is derived from an EMBL/GenBank/DDBJ whole genome shotgun (WGS) entry which is preliminary data.</text>
</comment>
<dbReference type="InterPro" id="IPR009057">
    <property type="entry name" value="Homeodomain-like_sf"/>
</dbReference>
<dbReference type="RefSeq" id="WP_009766062.1">
    <property type="nucleotide sequence ID" value="NZ_GL982997.1"/>
</dbReference>
<reference evidence="4 5" key="1">
    <citation type="submission" date="2011-04" db="EMBL/GenBank/DDBJ databases">
        <authorList>
            <person name="Muzny D."/>
            <person name="Qin X."/>
            <person name="Deng J."/>
            <person name="Jiang H."/>
            <person name="Liu Y."/>
            <person name="Qu J."/>
            <person name="Song X.-Z."/>
            <person name="Zhang L."/>
            <person name="Thornton R."/>
            <person name="Coyle M."/>
            <person name="Francisco L."/>
            <person name="Jackson L."/>
            <person name="Javaid M."/>
            <person name="Korchina V."/>
            <person name="Kovar C."/>
            <person name="Mata R."/>
            <person name="Mathew T."/>
            <person name="Ngo R."/>
            <person name="Nguyen L."/>
            <person name="Nguyen N."/>
            <person name="Okwuonu G."/>
            <person name="Ongeri F."/>
            <person name="Pham C."/>
            <person name="Simmons D."/>
            <person name="Wilczek-Boney K."/>
            <person name="Hale W."/>
            <person name="Jakkamsetti A."/>
            <person name="Pham P."/>
            <person name="Ruth R."/>
            <person name="San Lucas F."/>
            <person name="Warren J."/>
            <person name="Zhang J."/>
            <person name="Zhao Z."/>
            <person name="Zhou C."/>
            <person name="Zhu D."/>
            <person name="Lee S."/>
            <person name="Bess C."/>
            <person name="Blankenburg K."/>
            <person name="Forbes L."/>
            <person name="Fu Q."/>
            <person name="Gubbala S."/>
            <person name="Hirani K."/>
            <person name="Jayaseelan J.C."/>
            <person name="Lara F."/>
            <person name="Munidasa M."/>
            <person name="Palculict T."/>
            <person name="Patil S."/>
            <person name="Pu L.-L."/>
            <person name="Saada N."/>
            <person name="Tang L."/>
            <person name="Weissenberger G."/>
            <person name="Zhu Y."/>
            <person name="Hemphill L."/>
            <person name="Shang Y."/>
            <person name="Youmans B."/>
            <person name="Ayvaz T."/>
            <person name="Ross M."/>
            <person name="Santibanez J."/>
            <person name="Aqrawi P."/>
            <person name="Gross S."/>
            <person name="Joshi V."/>
            <person name="Fowler G."/>
            <person name="Nazareth L."/>
            <person name="Reid J."/>
            <person name="Worley K."/>
            <person name="Petrosino J."/>
            <person name="Highlander S."/>
            <person name="Gibbs R."/>
        </authorList>
    </citation>
    <scope>NUCLEOTIDE SEQUENCE [LARGE SCALE GENOMIC DNA]</scope>
    <source>
        <strain evidence="4 5">2681</strain>
    </source>
</reference>
<organism evidence="4 5">
    <name type="scientific">Sporosarcina newyorkensis 2681</name>
    <dbReference type="NCBI Taxonomy" id="1027292"/>
    <lineage>
        <taxon>Bacteria</taxon>
        <taxon>Bacillati</taxon>
        <taxon>Bacillota</taxon>
        <taxon>Bacilli</taxon>
        <taxon>Bacillales</taxon>
        <taxon>Caryophanaceae</taxon>
        <taxon>Sporosarcina</taxon>
    </lineage>
</organism>
<proteinExistence type="predicted"/>
<dbReference type="eggNOG" id="COG1309">
    <property type="taxonomic scope" value="Bacteria"/>
</dbReference>
<dbReference type="PROSITE" id="PS50977">
    <property type="entry name" value="HTH_TETR_2"/>
    <property type="match status" value="1"/>
</dbReference>
<evidence type="ECO:0000313" key="5">
    <source>
        <dbReference type="Proteomes" id="UP000005316"/>
    </source>
</evidence>
<sequence length="203" mass="23916">MKELTPRQLKAQETKKNLLEKGLQLFHERDFDNVTVESIAKECNVSKGAFYVHYNSKYDIFLEKFKDIDEFYLSFIPSIPVDMSASEKILFFYKGQMMYLRDVLGKDFIHTVYTSALALTIDDNHYLTNQDRNLYKIIYSFVEEGIERQEFKKELSADYISMLVTRCMRGTIYDWIIFKDRLDPVIEIQNMTSAVLDGLNCDE</sequence>
<evidence type="ECO:0000259" key="3">
    <source>
        <dbReference type="PROSITE" id="PS50977"/>
    </source>
</evidence>
<dbReference type="PRINTS" id="PR00455">
    <property type="entry name" value="HTHTETR"/>
</dbReference>
<evidence type="ECO:0000256" key="1">
    <source>
        <dbReference type="ARBA" id="ARBA00023125"/>
    </source>
</evidence>
<dbReference type="InterPro" id="IPR050624">
    <property type="entry name" value="HTH-type_Tx_Regulator"/>
</dbReference>
<gene>
    <name evidence="4" type="ORF">HMPREF9372_1195</name>
</gene>
<dbReference type="EMBL" id="AFPZ01000030">
    <property type="protein sequence ID" value="EGQ26804.1"/>
    <property type="molecule type" value="Genomic_DNA"/>
</dbReference>
<dbReference type="Proteomes" id="UP000005316">
    <property type="component" value="Unassembled WGS sequence"/>
</dbReference>
<dbReference type="GO" id="GO:0003677">
    <property type="term" value="F:DNA binding"/>
    <property type="evidence" value="ECO:0007669"/>
    <property type="project" value="UniProtKB-UniRule"/>
</dbReference>
<dbReference type="Pfam" id="PF00440">
    <property type="entry name" value="TetR_N"/>
    <property type="match status" value="1"/>
</dbReference>
<dbReference type="OrthoDB" id="9814200at2"/>
<dbReference type="InterPro" id="IPR036271">
    <property type="entry name" value="Tet_transcr_reg_TetR-rel_C_sf"/>
</dbReference>
<dbReference type="HOGENOM" id="CLU_069356_12_7_9"/>
<keyword evidence="1 2" id="KW-0238">DNA-binding</keyword>
<dbReference type="SUPFAM" id="SSF46689">
    <property type="entry name" value="Homeodomain-like"/>
    <property type="match status" value="1"/>
</dbReference>
<feature type="domain" description="HTH tetR-type" evidence="3">
    <location>
        <begin position="12"/>
        <end position="72"/>
    </location>
</feature>
<dbReference type="PANTHER" id="PTHR43479:SF11">
    <property type="entry name" value="ACREF_ENVCD OPERON REPRESSOR-RELATED"/>
    <property type="match status" value="1"/>
</dbReference>
<dbReference type="AlphaFoldDB" id="F9DQW5"/>